<gene>
    <name evidence="1" type="ORF">OS125_00465</name>
    <name evidence="2" type="ORF">OS129_02775</name>
</gene>
<evidence type="ECO:0000313" key="4">
    <source>
        <dbReference type="Proteomes" id="UP001081709"/>
    </source>
</evidence>
<protein>
    <submittedName>
        <fullName evidence="2">Uncharacterized protein</fullName>
    </submittedName>
</protein>
<dbReference type="Proteomes" id="UP001071478">
    <property type="component" value="Unassembled WGS sequence"/>
</dbReference>
<keyword evidence="4" id="KW-1185">Reference proteome</keyword>
<comment type="caution">
    <text evidence="2">The sequence shown here is derived from an EMBL/GenBank/DDBJ whole genome shotgun (WGS) entry which is preliminary data.</text>
</comment>
<evidence type="ECO:0000313" key="1">
    <source>
        <dbReference type="EMBL" id="MCX7443722.1"/>
    </source>
</evidence>
<dbReference type="EMBL" id="JAPMKV010000001">
    <property type="protein sequence ID" value="MCX7443722.1"/>
    <property type="molecule type" value="Genomic_DNA"/>
</dbReference>
<dbReference type="EMBL" id="JAPMKU010000001">
    <property type="protein sequence ID" value="MCX7467803.1"/>
    <property type="molecule type" value="Genomic_DNA"/>
</dbReference>
<name>A0A9Q4C813_9CORY</name>
<sequence length="256" mass="25915">MAATALIETADLLPDGSARQLHAAAVEAILGIGRVHRAPDGTFLRHRGGGAATLSDLAWLALGASRAAASGSCVGDGETVTACLRIVRDSLGQILDSHTDPDNPGTYFDGGAAVPVLGLRTRDPFDTAVPSGVAVAGEAFLTAATVISATGDPDTAKRWEEAAGGILAVHGEVARTRPLQSGGWLSLGEVAARGLTRAVVSAPNRKALGRLRGQLDSAAVVLGAGVSGIRVDGQPCDDGPHVQICRDGVCGRLVPL</sequence>
<dbReference type="RefSeq" id="WP_200254889.1">
    <property type="nucleotide sequence ID" value="NZ_JAENIQ020000002.1"/>
</dbReference>
<dbReference type="Proteomes" id="UP001081709">
    <property type="component" value="Unassembled WGS sequence"/>
</dbReference>
<organism evidence="2 3">
    <name type="scientific">Corynebacterium pygosceleis</name>
    <dbReference type="NCBI Taxonomy" id="2800406"/>
    <lineage>
        <taxon>Bacteria</taxon>
        <taxon>Bacillati</taxon>
        <taxon>Actinomycetota</taxon>
        <taxon>Actinomycetes</taxon>
        <taxon>Mycobacteriales</taxon>
        <taxon>Corynebacteriaceae</taxon>
        <taxon>Corynebacterium</taxon>
    </lineage>
</organism>
<evidence type="ECO:0000313" key="3">
    <source>
        <dbReference type="Proteomes" id="UP001071478"/>
    </source>
</evidence>
<proteinExistence type="predicted"/>
<dbReference type="AlphaFoldDB" id="A0A9Q4C813"/>
<reference evidence="2" key="1">
    <citation type="submission" date="2022-11" db="EMBL/GenBank/DDBJ databases">
        <title>Corynebacterium sp. isolated from Penguins.</title>
        <authorList>
            <person name="Sedlar K."/>
            <person name="Svec P."/>
        </authorList>
    </citation>
    <scope>NUCLEOTIDE SEQUENCE</scope>
    <source>
        <strain evidence="1">P7003</strain>
        <strain evidence="2">P7374</strain>
    </source>
</reference>
<evidence type="ECO:0000313" key="2">
    <source>
        <dbReference type="EMBL" id="MCX7467803.1"/>
    </source>
</evidence>
<accession>A0A9Q4C813</accession>